<dbReference type="Pfam" id="PF11208">
    <property type="entry name" value="DUF2992"/>
    <property type="match status" value="1"/>
</dbReference>
<protein>
    <submittedName>
        <fullName evidence="2">DUF2992 family protein</fullName>
    </submittedName>
</protein>
<sequence>MDIDSTKLTVFFEDPFWIGVFERIERRKLSVCKVVFGAEPKDYEVWEYLLENYSRLRFSPSVETVVKKDSVNPKRLQRQIRKETAATGIGTKSQQALQMQREENKLVRKALSRKQREAEKQRQFELKQQKRKEKHRGR</sequence>
<organism evidence="2 3">
    <name type="scientific">Faecalibacterium prausnitzii</name>
    <dbReference type="NCBI Taxonomy" id="853"/>
    <lineage>
        <taxon>Bacteria</taxon>
        <taxon>Bacillati</taxon>
        <taxon>Bacillota</taxon>
        <taxon>Clostridia</taxon>
        <taxon>Eubacteriales</taxon>
        <taxon>Oscillospiraceae</taxon>
        <taxon>Faecalibacterium</taxon>
    </lineage>
</organism>
<feature type="compositionally biased region" description="Basic residues" evidence="1">
    <location>
        <begin position="129"/>
        <end position="138"/>
    </location>
</feature>
<evidence type="ECO:0000256" key="1">
    <source>
        <dbReference type="SAM" id="MobiDB-lite"/>
    </source>
</evidence>
<evidence type="ECO:0000313" key="2">
    <source>
        <dbReference type="EMBL" id="RGB86596.1"/>
    </source>
</evidence>
<dbReference type="Proteomes" id="UP000260782">
    <property type="component" value="Unassembled WGS sequence"/>
</dbReference>
<dbReference type="AlphaFoldDB" id="A0A3E2TXJ1"/>
<feature type="compositionally biased region" description="Basic and acidic residues" evidence="1">
    <location>
        <begin position="114"/>
        <end position="128"/>
    </location>
</feature>
<proteinExistence type="predicted"/>
<dbReference type="InterPro" id="IPR016787">
    <property type="entry name" value="UCP021328"/>
</dbReference>
<dbReference type="RefSeq" id="WP_117529741.1">
    <property type="nucleotide sequence ID" value="NZ_JAQDHG010000014.1"/>
</dbReference>
<reference evidence="2 3" key="1">
    <citation type="submission" date="2018-08" db="EMBL/GenBank/DDBJ databases">
        <title>A genome reference for cultivated species of the human gut microbiota.</title>
        <authorList>
            <person name="Zou Y."/>
            <person name="Xue W."/>
            <person name="Luo G."/>
        </authorList>
    </citation>
    <scope>NUCLEOTIDE SEQUENCE [LARGE SCALE GENOMIC DNA]</scope>
    <source>
        <strain evidence="2 3">AF31-14AC</strain>
    </source>
</reference>
<name>A0A3E2TXJ1_9FIRM</name>
<gene>
    <name evidence="2" type="ORF">DWZ25_06775</name>
</gene>
<evidence type="ECO:0000313" key="3">
    <source>
        <dbReference type="Proteomes" id="UP000260782"/>
    </source>
</evidence>
<comment type="caution">
    <text evidence="2">The sequence shown here is derived from an EMBL/GenBank/DDBJ whole genome shotgun (WGS) entry which is preliminary data.</text>
</comment>
<accession>A0A3E2TXJ1</accession>
<dbReference type="EMBL" id="QVES01000006">
    <property type="protein sequence ID" value="RGB86596.1"/>
    <property type="molecule type" value="Genomic_DNA"/>
</dbReference>
<feature type="region of interest" description="Disordered" evidence="1">
    <location>
        <begin position="79"/>
        <end position="138"/>
    </location>
</feature>
<dbReference type="PIRSF" id="PIRSF021328">
    <property type="entry name" value="UCP021328"/>
    <property type="match status" value="1"/>
</dbReference>